<dbReference type="InterPro" id="IPR015032">
    <property type="entry name" value="ThsB__TIR-like_domain"/>
</dbReference>
<feature type="domain" description="Thoeris protein ThsB TIR-like" evidence="1">
    <location>
        <begin position="5"/>
        <end position="74"/>
    </location>
</feature>
<evidence type="ECO:0000313" key="2">
    <source>
        <dbReference type="EMBL" id="OTP75023.1"/>
    </source>
</evidence>
<proteinExistence type="predicted"/>
<organism evidence="2 3">
    <name type="scientific">Caballeronia sordidicola</name>
    <name type="common">Burkholderia sordidicola</name>
    <dbReference type="NCBI Taxonomy" id="196367"/>
    <lineage>
        <taxon>Bacteria</taxon>
        <taxon>Pseudomonadati</taxon>
        <taxon>Pseudomonadota</taxon>
        <taxon>Betaproteobacteria</taxon>
        <taxon>Burkholderiales</taxon>
        <taxon>Burkholderiaceae</taxon>
        <taxon>Caballeronia</taxon>
    </lineage>
</organism>
<sequence length="164" mass="17874">MNGSEAGFFDLATWNNASKSGELAVKNLIDNGLEGTSATCVLIGTATFSQEWVRYEIFRSIARGNRVFGVHINQIPGAGARVKPNGPNPFDFLALKFSDDGTSVEPTEYVGNAWIQFDRYPPYRLSAIAVASRRGHVVQLSDIGCETFSWSNQDSATSMSSWVA</sequence>
<name>A0A242MUM3_CABSO</name>
<evidence type="ECO:0000259" key="1">
    <source>
        <dbReference type="Pfam" id="PF08937"/>
    </source>
</evidence>
<comment type="caution">
    <text evidence="2">The sequence shown here is derived from an EMBL/GenBank/DDBJ whole genome shotgun (WGS) entry which is preliminary data.</text>
</comment>
<protein>
    <recommendedName>
        <fullName evidence="1">Thoeris protein ThsB TIR-like domain-containing protein</fullName>
    </recommendedName>
</protein>
<reference evidence="2 3" key="1">
    <citation type="submission" date="2017-03" db="EMBL/GenBank/DDBJ databases">
        <title>Genome analysis of strain PAMC 26577.</title>
        <authorList>
            <person name="Oh H.-M."/>
            <person name="Yang J.-A."/>
        </authorList>
    </citation>
    <scope>NUCLEOTIDE SEQUENCE [LARGE SCALE GENOMIC DNA]</scope>
    <source>
        <strain evidence="2 3">PAMC 26577</strain>
    </source>
</reference>
<accession>A0A242MUM3</accession>
<gene>
    <name evidence="2" type="ORF">PAMC26577_14220</name>
</gene>
<evidence type="ECO:0000313" key="3">
    <source>
        <dbReference type="Proteomes" id="UP000195221"/>
    </source>
</evidence>
<dbReference type="AlphaFoldDB" id="A0A242MUM3"/>
<dbReference type="Pfam" id="PF08937">
    <property type="entry name" value="ThsB_TIR"/>
    <property type="match status" value="1"/>
</dbReference>
<dbReference type="EMBL" id="NBTZ01000056">
    <property type="protein sequence ID" value="OTP75023.1"/>
    <property type="molecule type" value="Genomic_DNA"/>
</dbReference>
<dbReference type="Proteomes" id="UP000195221">
    <property type="component" value="Unassembled WGS sequence"/>
</dbReference>